<dbReference type="GO" id="GO:0009432">
    <property type="term" value="P:SOS response"/>
    <property type="evidence" value="ECO:0007669"/>
    <property type="project" value="TreeGrafter"/>
</dbReference>
<dbReference type="RefSeq" id="WP_035087231.1">
    <property type="nucleotide sequence ID" value="NZ_JQGC01000033.1"/>
</dbReference>
<dbReference type="OrthoDB" id="9806954at2"/>
<keyword evidence="7 9" id="KW-0234">DNA repair</keyword>
<dbReference type="EMBL" id="JQGC01000033">
    <property type="protein sequence ID" value="KFL28988.1"/>
    <property type="molecule type" value="Genomic_DNA"/>
</dbReference>
<feature type="coiled-coil region" evidence="10">
    <location>
        <begin position="166"/>
        <end position="230"/>
    </location>
</feature>
<dbReference type="PANTHER" id="PTHR11059:SF0">
    <property type="entry name" value="DNA REPAIR PROTEIN RECN"/>
    <property type="match status" value="1"/>
</dbReference>
<protein>
    <recommendedName>
        <fullName evidence="3 9">DNA repair protein RecN</fullName>
    </recommendedName>
    <alternativeName>
        <fullName evidence="8 9">Recombination protein N</fullName>
    </alternativeName>
</protein>
<gene>
    <name evidence="12" type="ORF">JP75_23600</name>
</gene>
<dbReference type="PIRSF" id="PIRSF003128">
    <property type="entry name" value="RecN"/>
    <property type="match status" value="1"/>
</dbReference>
<dbReference type="STRING" id="46914.JP75_23600"/>
<evidence type="ECO:0000256" key="2">
    <source>
        <dbReference type="ARBA" id="ARBA00009441"/>
    </source>
</evidence>
<evidence type="ECO:0000256" key="3">
    <source>
        <dbReference type="ARBA" id="ARBA00021315"/>
    </source>
</evidence>
<evidence type="ECO:0000256" key="5">
    <source>
        <dbReference type="ARBA" id="ARBA00022763"/>
    </source>
</evidence>
<comment type="similarity">
    <text evidence="2 9">Belongs to the RecN family.</text>
</comment>
<dbReference type="PANTHER" id="PTHR11059">
    <property type="entry name" value="DNA REPAIR PROTEIN RECN"/>
    <property type="match status" value="1"/>
</dbReference>
<dbReference type="SUPFAM" id="SSF52540">
    <property type="entry name" value="P-loop containing nucleoside triphosphate hydrolases"/>
    <property type="match status" value="1"/>
</dbReference>
<evidence type="ECO:0000313" key="13">
    <source>
        <dbReference type="Proteomes" id="UP000028981"/>
    </source>
</evidence>
<evidence type="ECO:0000256" key="10">
    <source>
        <dbReference type="SAM" id="Coils"/>
    </source>
</evidence>
<accession>A0A087LWI5</accession>
<dbReference type="NCBIfam" id="TIGR00634">
    <property type="entry name" value="recN"/>
    <property type="match status" value="1"/>
</dbReference>
<evidence type="ECO:0000256" key="9">
    <source>
        <dbReference type="PIRNR" id="PIRNR003128"/>
    </source>
</evidence>
<keyword evidence="10" id="KW-0175">Coiled coil</keyword>
<dbReference type="GO" id="GO:0006310">
    <property type="term" value="P:DNA recombination"/>
    <property type="evidence" value="ECO:0007669"/>
    <property type="project" value="InterPro"/>
</dbReference>
<name>A0A087LWI5_9HYPH</name>
<dbReference type="AlphaFoldDB" id="A0A087LWI5"/>
<dbReference type="GO" id="GO:0006281">
    <property type="term" value="P:DNA repair"/>
    <property type="evidence" value="ECO:0007669"/>
    <property type="project" value="UniProtKB-KW"/>
</dbReference>
<evidence type="ECO:0000256" key="6">
    <source>
        <dbReference type="ARBA" id="ARBA00022840"/>
    </source>
</evidence>
<evidence type="ECO:0000313" key="12">
    <source>
        <dbReference type="EMBL" id="KFL28988.1"/>
    </source>
</evidence>
<dbReference type="FunFam" id="3.40.50.300:FF:000356">
    <property type="entry name" value="DNA repair protein RecN"/>
    <property type="match status" value="1"/>
</dbReference>
<keyword evidence="5 9" id="KW-0227">DNA damage</keyword>
<evidence type="ECO:0000256" key="4">
    <source>
        <dbReference type="ARBA" id="ARBA00022741"/>
    </source>
</evidence>
<keyword evidence="13" id="KW-1185">Reference proteome</keyword>
<reference evidence="12 13" key="1">
    <citation type="submission" date="2014-08" db="EMBL/GenBank/DDBJ databases">
        <authorList>
            <person name="Hassan Y.I."/>
            <person name="Lepp D."/>
            <person name="Zhou T."/>
        </authorList>
    </citation>
    <scope>NUCLEOTIDE SEQUENCE [LARGE SCALE GENOMIC DNA]</scope>
    <source>
        <strain evidence="12 13">IFO13584</strain>
    </source>
</reference>
<dbReference type="InterPro" id="IPR027417">
    <property type="entry name" value="P-loop_NTPase"/>
</dbReference>
<dbReference type="Gene3D" id="3.40.50.300">
    <property type="entry name" value="P-loop containing nucleotide triphosphate hydrolases"/>
    <property type="match status" value="2"/>
</dbReference>
<evidence type="ECO:0000256" key="8">
    <source>
        <dbReference type="ARBA" id="ARBA00033408"/>
    </source>
</evidence>
<keyword evidence="4" id="KW-0547">Nucleotide-binding</keyword>
<dbReference type="GO" id="GO:0005524">
    <property type="term" value="F:ATP binding"/>
    <property type="evidence" value="ECO:0007669"/>
    <property type="project" value="UniProtKB-KW"/>
</dbReference>
<dbReference type="InterPro" id="IPR004604">
    <property type="entry name" value="DNA_recomb/repair_RecN"/>
</dbReference>
<dbReference type="Proteomes" id="UP000028981">
    <property type="component" value="Unassembled WGS sequence"/>
</dbReference>
<evidence type="ECO:0000256" key="7">
    <source>
        <dbReference type="ARBA" id="ARBA00023204"/>
    </source>
</evidence>
<sequence length="556" mass="59752">MLNALSVRNIVLIDQLDLALDTGMTVLTGETGAGKSILLDALTLALGGRGDASLVRQGQESGQVVAMVQLPANHPARAQLRDNAIADDEEVILRRVQFADGRTRAFINDQPVSAALLQKIGSQIIEIHGQHDDRALVDVATHRAALDAFGELAAPAVAVREAWADLVEIQQSVREQQARVAEALAAEDYARHAVDELEKLKPVEGEETELAERRQQLQQAEKSAADLIEIDEILNGPSAPSPALSGLMRRLLRKIDGGAELFQPIVDALDASLATLDRAGEALEDLQRQMAYDPAELEGVEERLFALRAAARKHQATCDELPAILEKYQGDLDTLQSGESRLKALEADESRARSRYREVAETLSAGRAKAAKALSKAVEAELPDLKLGAAKFIVDHQIETDRVAAAGFDQIAFHVQTNPGTAAGPLLKVASGGELSRFLLALKVVLADRGSAPVLIFDEIDTGVGGAVADAIGRRLARLAKTVQVLTVTHAPQVAARANRHLLIEKQMVEEGAFMRTHVRPLEPDSRQEEVARMLAGAEITSEARAAAKKLLAAVK</sequence>
<comment type="caution">
    <text evidence="12">The sequence shown here is derived from an EMBL/GenBank/DDBJ whole genome shotgun (WGS) entry which is preliminary data.</text>
</comment>
<evidence type="ECO:0000256" key="1">
    <source>
        <dbReference type="ARBA" id="ARBA00003618"/>
    </source>
</evidence>
<evidence type="ECO:0000259" key="11">
    <source>
        <dbReference type="Pfam" id="PF02463"/>
    </source>
</evidence>
<dbReference type="GO" id="GO:0043590">
    <property type="term" value="C:bacterial nucleoid"/>
    <property type="evidence" value="ECO:0007669"/>
    <property type="project" value="TreeGrafter"/>
</dbReference>
<dbReference type="InterPro" id="IPR003395">
    <property type="entry name" value="RecF/RecN/SMC_N"/>
</dbReference>
<keyword evidence="6" id="KW-0067">ATP-binding</keyword>
<organism evidence="12 13">
    <name type="scientific">Devosia riboflavina</name>
    <dbReference type="NCBI Taxonomy" id="46914"/>
    <lineage>
        <taxon>Bacteria</taxon>
        <taxon>Pseudomonadati</taxon>
        <taxon>Pseudomonadota</taxon>
        <taxon>Alphaproteobacteria</taxon>
        <taxon>Hyphomicrobiales</taxon>
        <taxon>Devosiaceae</taxon>
        <taxon>Devosia</taxon>
    </lineage>
</organism>
<comment type="function">
    <text evidence="1 9">May be involved in recombinational repair of damaged DNA.</text>
</comment>
<proteinExistence type="inferred from homology"/>
<dbReference type="CDD" id="cd03241">
    <property type="entry name" value="ABC_RecN"/>
    <property type="match status" value="2"/>
</dbReference>
<feature type="domain" description="RecF/RecN/SMC N-terminal" evidence="11">
    <location>
        <begin position="13"/>
        <end position="506"/>
    </location>
</feature>
<dbReference type="Pfam" id="PF02463">
    <property type="entry name" value="SMC_N"/>
    <property type="match status" value="1"/>
</dbReference>